<feature type="compositionally biased region" description="Low complexity" evidence="6">
    <location>
        <begin position="620"/>
        <end position="635"/>
    </location>
</feature>
<protein>
    <recommendedName>
        <fullName evidence="7">UBC core domain-containing protein</fullName>
    </recommendedName>
</protein>
<feature type="compositionally biased region" description="Acidic residues" evidence="6">
    <location>
        <begin position="187"/>
        <end position="199"/>
    </location>
</feature>
<dbReference type="InterPro" id="IPR012317">
    <property type="entry name" value="Poly(ADP-ribose)pol_cat_dom"/>
</dbReference>
<dbReference type="InterPro" id="IPR000608">
    <property type="entry name" value="UBC"/>
</dbReference>
<gene>
    <name evidence="8" type="ORF">FA15DRAFT_626277</name>
</gene>
<dbReference type="GO" id="GO:0003950">
    <property type="term" value="F:NAD+ poly-ADP-ribosyltransferase activity"/>
    <property type="evidence" value="ECO:0007669"/>
    <property type="project" value="InterPro"/>
</dbReference>
<dbReference type="SUPFAM" id="SSF54495">
    <property type="entry name" value="UBC-like"/>
    <property type="match status" value="1"/>
</dbReference>
<evidence type="ECO:0000256" key="5">
    <source>
        <dbReference type="SAM" id="Coils"/>
    </source>
</evidence>
<dbReference type="PANTHER" id="PTHR21328">
    <property type="entry name" value="POLY ADP-RIBOSE POLYMERASE FAMILY, MEMBER PARP"/>
    <property type="match status" value="1"/>
</dbReference>
<feature type="compositionally biased region" description="Acidic residues" evidence="6">
    <location>
        <begin position="965"/>
        <end position="984"/>
    </location>
</feature>
<feature type="compositionally biased region" description="Basic and acidic residues" evidence="6">
    <location>
        <begin position="1"/>
        <end position="10"/>
    </location>
</feature>
<reference evidence="8 9" key="1">
    <citation type="journal article" date="2019" name="Nat. Ecol. Evol.">
        <title>Megaphylogeny resolves global patterns of mushroom evolution.</title>
        <authorList>
            <person name="Varga T."/>
            <person name="Krizsan K."/>
            <person name="Foldi C."/>
            <person name="Dima B."/>
            <person name="Sanchez-Garcia M."/>
            <person name="Sanchez-Ramirez S."/>
            <person name="Szollosi G.J."/>
            <person name="Szarkandi J.G."/>
            <person name="Papp V."/>
            <person name="Albert L."/>
            <person name="Andreopoulos W."/>
            <person name="Angelini C."/>
            <person name="Antonin V."/>
            <person name="Barry K.W."/>
            <person name="Bougher N.L."/>
            <person name="Buchanan P."/>
            <person name="Buyck B."/>
            <person name="Bense V."/>
            <person name="Catcheside P."/>
            <person name="Chovatia M."/>
            <person name="Cooper J."/>
            <person name="Damon W."/>
            <person name="Desjardin D."/>
            <person name="Finy P."/>
            <person name="Geml J."/>
            <person name="Haridas S."/>
            <person name="Hughes K."/>
            <person name="Justo A."/>
            <person name="Karasinski D."/>
            <person name="Kautmanova I."/>
            <person name="Kiss B."/>
            <person name="Kocsube S."/>
            <person name="Kotiranta H."/>
            <person name="LaButti K.M."/>
            <person name="Lechner B.E."/>
            <person name="Liimatainen K."/>
            <person name="Lipzen A."/>
            <person name="Lukacs Z."/>
            <person name="Mihaltcheva S."/>
            <person name="Morgado L.N."/>
            <person name="Niskanen T."/>
            <person name="Noordeloos M.E."/>
            <person name="Ohm R.A."/>
            <person name="Ortiz-Santana B."/>
            <person name="Ovrebo C."/>
            <person name="Racz N."/>
            <person name="Riley R."/>
            <person name="Savchenko A."/>
            <person name="Shiryaev A."/>
            <person name="Soop K."/>
            <person name="Spirin V."/>
            <person name="Szebenyi C."/>
            <person name="Tomsovsky M."/>
            <person name="Tulloss R.E."/>
            <person name="Uehling J."/>
            <person name="Grigoriev I.V."/>
            <person name="Vagvolgyi C."/>
            <person name="Papp T."/>
            <person name="Martin F.M."/>
            <person name="Miettinen O."/>
            <person name="Hibbett D.S."/>
            <person name="Nagy L.G."/>
        </authorList>
    </citation>
    <scope>NUCLEOTIDE SEQUENCE [LARGE SCALE GENOMIC DNA]</scope>
    <source>
        <strain evidence="8 9">CBS 121175</strain>
    </source>
</reference>
<keyword evidence="3" id="KW-0548">Nucleotidyltransferase</keyword>
<dbReference type="SUPFAM" id="SSF56399">
    <property type="entry name" value="ADP-ribosylation"/>
    <property type="match status" value="1"/>
</dbReference>
<feature type="coiled-coil region" evidence="5">
    <location>
        <begin position="339"/>
        <end position="366"/>
    </location>
</feature>
<accession>A0A5C3KI66</accession>
<sequence>MGKLTRDRTSDSLSTSLKRQKLDHEQDSSSHNDNTKFHIASGLRTPTMEYDPNKNAHLKGRRRFNADLEDMKELCSGGYEVHGVLLKAIASGDDEGSFEVKISDKARIRVVSATFMVSDTSEYPKSHSFFAHSDDTDIPDRVQAFLEDVVDERPCVIKDLVDGLCASVAKCFATDGKGKTPAQAIDVDADTDDDDEGLDSEQEDMFEYDDDLDMGAVETEPTAVLYRLQENFVDIVASCYKPGLLRSGGGNDFIVSTSTPVLTLSKTIPPRALLAWDRKLLSKYQHLTLLISGFRGLYPVLTPDGVYTPEAAQLGVALTFKVGLSARYKPGKEQAFEAVRKHGLIVNDAEDELRILQEEKAAAALLEMDYWDEDAADPNPSGNVEPDKDLKAEVVEEDEDPGRFDRFSLSNSLESLMEQSFLKIVQLRRSFGLGWAGAEMVLHQSEKMQRPPDQVVGVMHEAVVAADRAESQLARSISLPHDPLQGLEKDANINLPLTAFSYLIRRLSLCTKYCIVCHNKLNTDFEALKPYVCENKLCSYQYYLMGRGPSLEYEIVHNPQTVDLLVSVAYVAAAEGNLDDPLPIGLDMRVQHPGQLGDTQYVAPKSRFVGGLSAPSVLAPAASASGSPNESAGAGETDSKEKGELVDFDTLTKQQMRAVIVKLIDKLPSIEEMKKHLMRKLRAGKGKPKLEECATGVPPAAWLVLRWIVGSCTAHIEEITSGDEMIKNLDPNWRQFRLSVGAPDAEAKFDEAVKNAVQEDENAKQCPVLYAFHGSPMRNWHSIIRHGLWFKEIAHGRAYGNGVYLAKEGNVSMGTYAQPSRTVWTKSQTSPTNCVALAELVNLPSKFVSSNPYFVVADTSWIMCRYLLLKGTSVDGPGDTRPVEGVRYVELDKRHKATLGNKEIQIPDPSHQVEQVLANRNMEAVDEDFDAEDMEVFAVGSSKGPTASTSASAPEVNGRCVSDAEGSEDDDGMDEDMYGFDDDYNYQPSSSKPKASASTAANVPTPVRRLKDDWKHDPAYVQAAVERLMLPPFESTPSASSAIQRELKSMLKEQASAKSLKELGWYMPEEFIGDNLYQWIVEMHSFDEDIPVAKDMKAKGVNSVIFEIRFPPGFPIAPPFFRVITPRFLPFIHGGGGHVTGGGSICMDLLTSDGWLPSYSIPAVLMQIKLAISNLDPRPARLASNYKILYEVREALEGFKRAAATHSWKLPEGLEKLVR</sequence>
<dbReference type="GO" id="GO:0016779">
    <property type="term" value="F:nucleotidyltransferase activity"/>
    <property type="evidence" value="ECO:0007669"/>
    <property type="project" value="UniProtKB-KW"/>
</dbReference>
<dbReference type="InterPro" id="IPR051838">
    <property type="entry name" value="ARTD_PARP"/>
</dbReference>
<evidence type="ECO:0000313" key="9">
    <source>
        <dbReference type="Proteomes" id="UP000307440"/>
    </source>
</evidence>
<dbReference type="Gene3D" id="3.90.228.10">
    <property type="match status" value="1"/>
</dbReference>
<evidence type="ECO:0000313" key="8">
    <source>
        <dbReference type="EMBL" id="TFK19866.1"/>
    </source>
</evidence>
<keyword evidence="1" id="KW-0328">Glycosyltransferase</keyword>
<feature type="compositionally biased region" description="Low complexity" evidence="6">
    <location>
        <begin position="988"/>
        <end position="998"/>
    </location>
</feature>
<feature type="compositionally biased region" description="Polar residues" evidence="6">
    <location>
        <begin position="943"/>
        <end position="952"/>
    </location>
</feature>
<dbReference type="InterPro" id="IPR016135">
    <property type="entry name" value="UBQ-conjugating_enzyme/RWD"/>
</dbReference>
<feature type="domain" description="UBC core" evidence="7">
    <location>
        <begin position="1038"/>
        <end position="1212"/>
    </location>
</feature>
<dbReference type="Proteomes" id="UP000307440">
    <property type="component" value="Unassembled WGS sequence"/>
</dbReference>
<dbReference type="OrthoDB" id="109543at2759"/>
<evidence type="ECO:0000256" key="1">
    <source>
        <dbReference type="ARBA" id="ARBA00022676"/>
    </source>
</evidence>
<dbReference type="AlphaFoldDB" id="A0A5C3KI66"/>
<feature type="region of interest" description="Disordered" evidence="6">
    <location>
        <begin position="1"/>
        <end position="56"/>
    </location>
</feature>
<organism evidence="8 9">
    <name type="scientific">Coprinopsis marcescibilis</name>
    <name type="common">Agaric fungus</name>
    <name type="synonym">Psathyrella marcescibilis</name>
    <dbReference type="NCBI Taxonomy" id="230819"/>
    <lineage>
        <taxon>Eukaryota</taxon>
        <taxon>Fungi</taxon>
        <taxon>Dikarya</taxon>
        <taxon>Basidiomycota</taxon>
        <taxon>Agaricomycotina</taxon>
        <taxon>Agaricomycetes</taxon>
        <taxon>Agaricomycetidae</taxon>
        <taxon>Agaricales</taxon>
        <taxon>Agaricineae</taxon>
        <taxon>Psathyrellaceae</taxon>
        <taxon>Coprinopsis</taxon>
    </lineage>
</organism>
<feature type="compositionally biased region" description="Basic and acidic residues" evidence="6">
    <location>
        <begin position="20"/>
        <end position="36"/>
    </location>
</feature>
<keyword evidence="4" id="KW-0520">NAD</keyword>
<dbReference type="Gene3D" id="3.10.110.10">
    <property type="entry name" value="Ubiquitin Conjugating Enzyme"/>
    <property type="match status" value="1"/>
</dbReference>
<dbReference type="Pfam" id="PF00644">
    <property type="entry name" value="PARP"/>
    <property type="match status" value="1"/>
</dbReference>
<feature type="region of interest" description="Disordered" evidence="6">
    <location>
        <begin position="620"/>
        <end position="644"/>
    </location>
</feature>
<dbReference type="SMART" id="SM00212">
    <property type="entry name" value="UBCc"/>
    <property type="match status" value="1"/>
</dbReference>
<keyword evidence="2" id="KW-0808">Transferase</keyword>
<feature type="region of interest" description="Disordered" evidence="6">
    <location>
        <begin position="179"/>
        <end position="199"/>
    </location>
</feature>
<evidence type="ECO:0000256" key="3">
    <source>
        <dbReference type="ARBA" id="ARBA00022695"/>
    </source>
</evidence>
<dbReference type="EMBL" id="ML210322">
    <property type="protein sequence ID" value="TFK19866.1"/>
    <property type="molecule type" value="Genomic_DNA"/>
</dbReference>
<feature type="region of interest" description="Disordered" evidence="6">
    <location>
        <begin position="941"/>
        <end position="1004"/>
    </location>
</feature>
<evidence type="ECO:0000256" key="6">
    <source>
        <dbReference type="SAM" id="MobiDB-lite"/>
    </source>
</evidence>
<dbReference type="PROSITE" id="PS50127">
    <property type="entry name" value="UBC_2"/>
    <property type="match status" value="1"/>
</dbReference>
<dbReference type="CDD" id="cd23802">
    <property type="entry name" value="UBCc_UBE2Q"/>
    <property type="match status" value="1"/>
</dbReference>
<keyword evidence="9" id="KW-1185">Reference proteome</keyword>
<keyword evidence="5" id="KW-0175">Coiled coil</keyword>
<dbReference type="STRING" id="230819.A0A5C3KI66"/>
<evidence type="ECO:0000259" key="7">
    <source>
        <dbReference type="PROSITE" id="PS50127"/>
    </source>
</evidence>
<proteinExistence type="predicted"/>
<evidence type="ECO:0000256" key="4">
    <source>
        <dbReference type="ARBA" id="ARBA00023027"/>
    </source>
</evidence>
<name>A0A5C3KI66_COPMA</name>
<evidence type="ECO:0000256" key="2">
    <source>
        <dbReference type="ARBA" id="ARBA00022679"/>
    </source>
</evidence>